<comment type="caution">
    <text evidence="2">The sequence shown here is derived from an EMBL/GenBank/DDBJ whole genome shotgun (WGS) entry which is preliminary data.</text>
</comment>
<dbReference type="InterPro" id="IPR036397">
    <property type="entry name" value="RNaseH_sf"/>
</dbReference>
<dbReference type="GO" id="GO:0003676">
    <property type="term" value="F:nucleic acid binding"/>
    <property type="evidence" value="ECO:0007669"/>
    <property type="project" value="InterPro"/>
</dbReference>
<organism evidence="2 3">
    <name type="scientific">Rhamnusium bicolor</name>
    <dbReference type="NCBI Taxonomy" id="1586634"/>
    <lineage>
        <taxon>Eukaryota</taxon>
        <taxon>Metazoa</taxon>
        <taxon>Ecdysozoa</taxon>
        <taxon>Arthropoda</taxon>
        <taxon>Hexapoda</taxon>
        <taxon>Insecta</taxon>
        <taxon>Pterygota</taxon>
        <taxon>Neoptera</taxon>
        <taxon>Endopterygota</taxon>
        <taxon>Coleoptera</taxon>
        <taxon>Polyphaga</taxon>
        <taxon>Cucujiformia</taxon>
        <taxon>Chrysomeloidea</taxon>
        <taxon>Cerambycidae</taxon>
        <taxon>Lepturinae</taxon>
        <taxon>Rhagiini</taxon>
        <taxon>Rhamnusium</taxon>
    </lineage>
</organism>
<dbReference type="Proteomes" id="UP001162156">
    <property type="component" value="Unassembled WGS sequence"/>
</dbReference>
<gene>
    <name evidence="2" type="ORF">NQ314_018878</name>
</gene>
<dbReference type="InterPro" id="IPR012337">
    <property type="entry name" value="RNaseH-like_sf"/>
</dbReference>
<keyword evidence="3" id="KW-1185">Reference proteome</keyword>
<dbReference type="PROSITE" id="PS50994">
    <property type="entry name" value="INTEGRASE"/>
    <property type="match status" value="1"/>
</dbReference>
<dbReference type="PANTHER" id="PTHR37984:SF5">
    <property type="entry name" value="PROTEIN NYNRIN-LIKE"/>
    <property type="match status" value="1"/>
</dbReference>
<name>A0AAV8WQJ1_9CUCU</name>
<evidence type="ECO:0000259" key="1">
    <source>
        <dbReference type="PROSITE" id="PS50994"/>
    </source>
</evidence>
<dbReference type="InterPro" id="IPR001584">
    <property type="entry name" value="Integrase_cat-core"/>
</dbReference>
<dbReference type="Pfam" id="PF00665">
    <property type="entry name" value="rve"/>
    <property type="match status" value="1"/>
</dbReference>
<evidence type="ECO:0000313" key="3">
    <source>
        <dbReference type="Proteomes" id="UP001162156"/>
    </source>
</evidence>
<dbReference type="InterPro" id="IPR050951">
    <property type="entry name" value="Retrovirus_Pol_polyprotein"/>
</dbReference>
<dbReference type="SUPFAM" id="SSF53098">
    <property type="entry name" value="Ribonuclease H-like"/>
    <property type="match status" value="1"/>
</dbReference>
<sequence>MEEMLDLLLSPVRGPCTSLLIINMTDSDENQFETRDVRTWKERFLEKILQKEETEKKENQYNVMTRDMYNKLIAEVQEAELAAKKTPLQNRRLKRFRIIKVGETKKLSSRSELIKYYLPAEEIFDIIEAAHVAIGHGGRDRLKTETSRKYANITIDMINIFISMCETCQRKKSKKKRGVVSKPILHSEMNSRCQVDLIDMQSQQDRGFKYIMVYQDHLTKFVLLRSLQSRRAEEVAYQLTDIFLTFGAPCILHSDNGKEFVNAVINEFAAWMQDNNTTNWSKGLAFVQFMKNRPLHSGKKQSPYRDMFGIEPRVGLTTSSLPSEVIKKLNDEDDLQKAIHQLNSGNSESMTRKEEHESLKKQAKKMKLVSDALHPPVEKGDNIIIPIPDVDRAKADL</sequence>
<reference evidence="2" key="1">
    <citation type="journal article" date="2023" name="Insect Mol. Biol.">
        <title>Genome sequencing provides insights into the evolution of gene families encoding plant cell wall-degrading enzymes in longhorned beetles.</title>
        <authorList>
            <person name="Shin N.R."/>
            <person name="Okamura Y."/>
            <person name="Kirsch R."/>
            <person name="Pauchet Y."/>
        </authorList>
    </citation>
    <scope>NUCLEOTIDE SEQUENCE</scope>
    <source>
        <strain evidence="2">RBIC_L_NR</strain>
    </source>
</reference>
<feature type="domain" description="Integrase catalytic" evidence="1">
    <location>
        <begin position="179"/>
        <end position="273"/>
    </location>
</feature>
<proteinExistence type="predicted"/>
<dbReference type="EMBL" id="JANEYF010005336">
    <property type="protein sequence ID" value="KAJ8928560.1"/>
    <property type="molecule type" value="Genomic_DNA"/>
</dbReference>
<dbReference type="PANTHER" id="PTHR37984">
    <property type="entry name" value="PROTEIN CBG26694"/>
    <property type="match status" value="1"/>
</dbReference>
<protein>
    <recommendedName>
        <fullName evidence="1">Integrase catalytic domain-containing protein</fullName>
    </recommendedName>
</protein>
<dbReference type="Gene3D" id="3.30.420.10">
    <property type="entry name" value="Ribonuclease H-like superfamily/Ribonuclease H"/>
    <property type="match status" value="1"/>
</dbReference>
<dbReference type="GO" id="GO:0015074">
    <property type="term" value="P:DNA integration"/>
    <property type="evidence" value="ECO:0007669"/>
    <property type="project" value="InterPro"/>
</dbReference>
<dbReference type="AlphaFoldDB" id="A0AAV8WQJ1"/>
<evidence type="ECO:0000313" key="2">
    <source>
        <dbReference type="EMBL" id="KAJ8928560.1"/>
    </source>
</evidence>
<accession>A0AAV8WQJ1</accession>